<dbReference type="GO" id="GO:0005819">
    <property type="term" value="C:spindle"/>
    <property type="evidence" value="ECO:0007669"/>
    <property type="project" value="UniProtKB-SubCell"/>
</dbReference>
<feature type="domain" description="Nucleoprotein TPR/MPL1" evidence="28">
    <location>
        <begin position="112"/>
        <end position="190"/>
    </location>
</feature>
<dbReference type="InterPro" id="IPR057577">
    <property type="entry name" value="Nucleoprot-TPR/MLP1_dom"/>
</dbReference>
<dbReference type="PANTHER" id="PTHR18898:SF3">
    <property type="entry name" value="NUCLEOPROTEIN TPR"/>
    <property type="match status" value="1"/>
</dbReference>
<evidence type="ECO:0000256" key="8">
    <source>
        <dbReference type="ARBA" id="ARBA00022448"/>
    </source>
</evidence>
<keyword evidence="14" id="KW-0995">Kinetochore</keyword>
<feature type="compositionally biased region" description="Acidic residues" evidence="26">
    <location>
        <begin position="1944"/>
        <end position="1958"/>
    </location>
</feature>
<dbReference type="GO" id="GO:0034399">
    <property type="term" value="C:nuclear periphery"/>
    <property type="evidence" value="ECO:0007669"/>
    <property type="project" value="UniProtKB-ARBA"/>
</dbReference>
<evidence type="ECO:0000313" key="30">
    <source>
        <dbReference type="Ensembl" id="ENSSANP00000041677.1"/>
    </source>
</evidence>
<accession>A0A671NAS2</accession>
<dbReference type="GO" id="GO:0031965">
    <property type="term" value="C:nuclear membrane"/>
    <property type="evidence" value="ECO:0007669"/>
    <property type="project" value="UniProtKB-SubCell"/>
</dbReference>
<evidence type="ECO:0000256" key="25">
    <source>
        <dbReference type="SAM" id="Coils"/>
    </source>
</evidence>
<evidence type="ECO:0000256" key="19">
    <source>
        <dbReference type="ARBA" id="ARBA00023136"/>
    </source>
</evidence>
<feature type="domain" description="NUA/TPR/MLP1-2-like" evidence="29">
    <location>
        <begin position="414"/>
        <end position="508"/>
    </location>
</feature>
<feature type="coiled-coil region" evidence="25">
    <location>
        <begin position="483"/>
        <end position="550"/>
    </location>
</feature>
<dbReference type="GO" id="GO:1901673">
    <property type="term" value="P:regulation of mitotic spindle assembly"/>
    <property type="evidence" value="ECO:0007669"/>
    <property type="project" value="TreeGrafter"/>
</dbReference>
<evidence type="ECO:0000256" key="7">
    <source>
        <dbReference type="ARBA" id="ARBA00019789"/>
    </source>
</evidence>
<dbReference type="Proteomes" id="UP000472260">
    <property type="component" value="Unassembled WGS sequence"/>
</dbReference>
<keyword evidence="19" id="KW-0472">Membrane</keyword>
<keyword evidence="23" id="KW-0137">Centromere</keyword>
<dbReference type="PANTHER" id="PTHR18898">
    <property type="entry name" value="NUCLEOPROTEIN TPR-RELATED"/>
    <property type="match status" value="1"/>
</dbReference>
<keyword evidence="20" id="KW-0206">Cytoskeleton</keyword>
<keyword evidence="31" id="KW-1185">Reference proteome</keyword>
<dbReference type="GO" id="GO:0000776">
    <property type="term" value="C:kinetochore"/>
    <property type="evidence" value="ECO:0007669"/>
    <property type="project" value="UniProtKB-KW"/>
</dbReference>
<evidence type="ECO:0000256" key="23">
    <source>
        <dbReference type="ARBA" id="ARBA00023328"/>
    </source>
</evidence>
<evidence type="ECO:0000256" key="15">
    <source>
        <dbReference type="ARBA" id="ARBA00022927"/>
    </source>
</evidence>
<reference evidence="30" key="1">
    <citation type="submission" date="2025-08" db="UniProtKB">
        <authorList>
            <consortium name="Ensembl"/>
        </authorList>
    </citation>
    <scope>IDENTIFICATION</scope>
</reference>
<keyword evidence="12" id="KW-0498">Mitosis</keyword>
<feature type="compositionally biased region" description="Polar residues" evidence="26">
    <location>
        <begin position="1561"/>
        <end position="1576"/>
    </location>
</feature>
<evidence type="ECO:0000256" key="18">
    <source>
        <dbReference type="ARBA" id="ARBA00023132"/>
    </source>
</evidence>
<dbReference type="Ensembl" id="ENSSANT00000044357.1">
    <property type="protein sequence ID" value="ENSSANP00000041677.1"/>
    <property type="gene ID" value="ENSSANG00000019830.1"/>
</dbReference>
<evidence type="ECO:0000256" key="20">
    <source>
        <dbReference type="ARBA" id="ARBA00023212"/>
    </source>
</evidence>
<keyword evidence="8" id="KW-0813">Transport</keyword>
<feature type="coiled-coil region" evidence="25">
    <location>
        <begin position="379"/>
        <end position="441"/>
    </location>
</feature>
<evidence type="ECO:0000256" key="13">
    <source>
        <dbReference type="ARBA" id="ARBA00022816"/>
    </source>
</evidence>
<keyword evidence="16" id="KW-0811">Translocation</keyword>
<dbReference type="GO" id="GO:0017056">
    <property type="term" value="F:structural constituent of nuclear pore"/>
    <property type="evidence" value="ECO:0007669"/>
    <property type="project" value="TreeGrafter"/>
</dbReference>
<dbReference type="FunFam" id="1.10.287.1490:FF:000004">
    <property type="entry name" value="nucleoprotein TPR isoform X2"/>
    <property type="match status" value="1"/>
</dbReference>
<sequence>MAALLQQALERTDINKLPKAIQNKLEKVLSEQQTEIDSLKSQHERYKADCGDKPPRAKYEIEAENRELSRLLEKRSQEVENLSEDLKHLNDKLVETNTIKMELQLKLDELQSSEVSIQYRKKRMEQEKELLQNQNTWLNSELKSKTDELYALSRDKGKEILQLKCSLESKKEEVTRLQDQVSTLKKNNDNMQKSTEDLMNKLKEAKVQWASMEEKYRNELNANLKLCNLYKNAAADSEVKSAELSRAVEELNKLLKEAMEANKGTEKKLSELHGVREKAESDLHEKVGHLEKELENANTRLADFKRRGVPALTEEELTNLSPTAAAVAKIVKPGMKLMELYNAFVEAQDQLHLEKLENKHVHKVLDEIVLEVETKAPILKRQREEYENMQKSMTSLCAKLEQAMKEVHRLQKETDEANKRALGLERDKQRSERQLADMSEQVHVLLVEVEEARGNQVVREDVSSAVSSSSEVQGSRQVAFRSVQELQQQNQNILAQIRDLEEQRERDQNQAKTARQTELEQSLEKVQKELEQIKEQLNHQKQLADSATRQRDMYRILLQTAGVELPPQGENLPFRPERDYPPSPLPRWPALTLHLTFRAGARLCCLHLNDAFTTYKKEKAENDKLLNEQIERLHGQVSDLLSQKAKLSSQLEFAFKRYDMLQDNVNGFRREIEAHREKNQKMTATHQRHEQIIHTMTQDLREANEKLAMAELRIENIRKERDILKQVENRLAQEKESVLTEQRGQNLLLTNLKSIQLTMERSETEAKQRYNNQIQRLEKEIVQLKKKLEQEVERRHALERHQDTQLLQAKKQLEAQITLHQKTKELLRTAEQQVTSMRRQLNNNENQSTAPKQPVRTLPREVDELRSCLQQAEEQNSDLKERLKNANTNLEQYRSMVLSLEESVNKEKQLAEQARTSTDSQLKTARELNQQLEARLVEAEKEKLELQEEKMKAVESIEERVKELKRSMTDMQTELQDALQRAVEAVAQEQRATQDSKLQAKLAAEAQNKYERELMLHAADVEALQAAKKQGQQSVQTLKQLEEKAQKAASELHQGRVDWEQKEKRLKEELSKEQKRAEELQKQNTMLHDQMENLSSKIIASTQQQTARESSLNISLNEEGKSHEQILDILRFVRREKEIAETRLEVAEVETLRYKQRMEYLEGELKELQDSLNVEIEKLQVTTKTLAQQEDIMKRMESMSALTETNKMLKNEKNRLEHELQQTQAKMRKLEADIKPLQDSNAELSEKSGMLQAEKRLLEEDVKRLKTRTQQLLSQQKDSDQEESKKLHSEREAHLKRIQQLTEETGKLKNEVARSVSSITTAQSQVQTLQDSLGKVTTERDNLKKGLEAKTVDIQEKLKTITQVKKIGRRYKTQYEELKEQHDKMVAEAASKPAQEHEDHQASVQEILNLKSSLSQTQNRTSELETQLDSIQKMVQEREAEVKSLQEQLAQVQPELSRLRAELQEKGNLEEQLRQQIADKEEKTKKAFMGAKQKINQLNSAKEQLAKENEELKQQREELEVRMSALKSQYEGRLSRQERELRELREQQERHGDQKDEAQEPGQSKVQEAQRSSDARQITLKPTPAADRGSASTSEPPTANIKPTPVAAAPSKPSPNAGSKSTPRASIRPMITPGSVTTPTATVMPTTQVETQEALQSTESPMEHVTVFGSTSGSVRSTSPNIQATQPILSLQQSQATAFVQPTQQQTSPEPVTTIMEAVHSSQMERPSTSTAVFGTGTTNNEEVYEDDDAEDDEDGDGGMTEAAEESNEGSGSADANEAYEGDEAEVTPTFLTLRCIKLLVFWVLQQHFFDDDDRMVPSTPTLVVPHRTDGFAEAIHSPQVAGVPRFRFGPPEDMMPQASSSHSDLSHLATHGGLGMYESPLFLPAHDEESGGRSVPTTPLQVAAPVTVFTESHPSDVSETASQSVPMVSTTTTSLTAPGEAVPGDDGDDVFVGEAESEGASSEACLEGQSELESAQPTDDASLPSTSQEPTSSSAGTHHFTDLPLFVFSSSGSFNFSDIIKN</sequence>
<dbReference type="Pfam" id="PF07926">
    <property type="entry name" value="TPR_MLP1_2"/>
    <property type="match status" value="1"/>
</dbReference>
<dbReference type="InterPro" id="IPR012929">
    <property type="entry name" value="Nucleoprot-TPR/MLP1-2_dom"/>
</dbReference>
<keyword evidence="22" id="KW-0131">Cell cycle</keyword>
<feature type="region of interest" description="Disordered" evidence="26">
    <location>
        <begin position="1268"/>
        <end position="1292"/>
    </location>
</feature>
<evidence type="ECO:0000256" key="2">
    <source>
        <dbReference type="ARBA" id="ARBA00004335"/>
    </source>
</evidence>
<evidence type="ECO:0000256" key="26">
    <source>
        <dbReference type="SAM" id="MobiDB-lite"/>
    </source>
</evidence>
<comment type="subcellular location">
    <subcellularLocation>
        <location evidence="5">Chromosome</location>
        <location evidence="5">Centromere</location>
        <location evidence="5">Kinetochore</location>
    </subcellularLocation>
    <subcellularLocation>
        <location evidence="1">Cytoplasm</location>
        <location evidence="1">Cytoskeleton</location>
        <location evidence="1">Spindle</location>
    </subcellularLocation>
    <subcellularLocation>
        <location evidence="2">Nucleus membrane</location>
        <topology evidence="2">Peripheral membrane protein</topology>
        <orientation evidence="2">Cytoplasmic side</orientation>
    </subcellularLocation>
    <subcellularLocation>
        <location evidence="4">Nucleus membrane</location>
        <topology evidence="4">Peripheral membrane protein</topology>
        <orientation evidence="4">Nucleoplasmic side</orientation>
    </subcellularLocation>
    <subcellularLocation>
        <location evidence="3">Nucleus</location>
        <location evidence="3">Nuclear pore complex</location>
    </subcellularLocation>
</comment>
<evidence type="ECO:0000256" key="4">
    <source>
        <dbReference type="ARBA" id="ARBA00004620"/>
    </source>
</evidence>
<evidence type="ECO:0000256" key="3">
    <source>
        <dbReference type="ARBA" id="ARBA00004567"/>
    </source>
</evidence>
<evidence type="ECO:0000256" key="9">
    <source>
        <dbReference type="ARBA" id="ARBA00022454"/>
    </source>
</evidence>
<evidence type="ECO:0000256" key="17">
    <source>
        <dbReference type="ARBA" id="ARBA00023054"/>
    </source>
</evidence>
<evidence type="ECO:0000256" key="5">
    <source>
        <dbReference type="ARBA" id="ARBA00004629"/>
    </source>
</evidence>
<feature type="domain" description="Nucleoprotein TPR/MLP1-2" evidence="27">
    <location>
        <begin position="968"/>
        <end position="1094"/>
    </location>
</feature>
<evidence type="ECO:0000256" key="21">
    <source>
        <dbReference type="ARBA" id="ARBA00023242"/>
    </source>
</evidence>
<evidence type="ECO:0000256" key="12">
    <source>
        <dbReference type="ARBA" id="ARBA00022776"/>
    </source>
</evidence>
<evidence type="ECO:0000259" key="27">
    <source>
        <dbReference type="Pfam" id="PF07926"/>
    </source>
</evidence>
<evidence type="ECO:0000313" key="31">
    <source>
        <dbReference type="Proteomes" id="UP000472260"/>
    </source>
</evidence>
<comment type="similarity">
    <text evidence="6">Belongs to the TPR family.</text>
</comment>
<feature type="compositionally biased region" description="Polar residues" evidence="26">
    <location>
        <begin position="1972"/>
        <end position="1997"/>
    </location>
</feature>
<dbReference type="GO" id="GO:0005643">
    <property type="term" value="C:nuclear pore"/>
    <property type="evidence" value="ECO:0007669"/>
    <property type="project" value="UniProtKB-SubCell"/>
</dbReference>
<evidence type="ECO:0000256" key="24">
    <source>
        <dbReference type="ARBA" id="ARBA00077074"/>
    </source>
</evidence>
<keyword evidence="13" id="KW-0509">mRNA transport</keyword>
<feature type="coiled-coil region" evidence="25">
    <location>
        <begin position="658"/>
        <end position="988"/>
    </location>
</feature>
<keyword evidence="9" id="KW-0158">Chromosome</keyword>
<feature type="region of interest" description="Disordered" evidence="26">
    <location>
        <begin position="1721"/>
        <end position="1782"/>
    </location>
</feature>
<feature type="region of interest" description="Disordered" evidence="26">
    <location>
        <begin position="1526"/>
        <end position="1643"/>
    </location>
</feature>
<feature type="compositionally biased region" description="Polar residues" evidence="26">
    <location>
        <begin position="1912"/>
        <end position="1937"/>
    </location>
</feature>
<reference evidence="30" key="2">
    <citation type="submission" date="2025-09" db="UniProtKB">
        <authorList>
            <consortium name="Ensembl"/>
        </authorList>
    </citation>
    <scope>IDENTIFICATION</scope>
</reference>
<dbReference type="Pfam" id="PF25481">
    <property type="entry name" value="Nucleoprot-TPR"/>
    <property type="match status" value="1"/>
</dbReference>
<feature type="compositionally biased region" description="Basic and acidic residues" evidence="26">
    <location>
        <begin position="1533"/>
        <end position="1558"/>
    </location>
</feature>
<evidence type="ECO:0000256" key="16">
    <source>
        <dbReference type="ARBA" id="ARBA00023010"/>
    </source>
</evidence>
<evidence type="ECO:0000256" key="6">
    <source>
        <dbReference type="ARBA" id="ARBA00005274"/>
    </source>
</evidence>
<dbReference type="Gene3D" id="1.10.287.1490">
    <property type="match status" value="1"/>
</dbReference>
<feature type="compositionally biased region" description="Polar residues" evidence="26">
    <location>
        <begin position="1721"/>
        <end position="1741"/>
    </location>
</feature>
<feature type="compositionally biased region" description="Polar residues" evidence="26">
    <location>
        <begin position="1614"/>
        <end position="1624"/>
    </location>
</feature>
<dbReference type="Pfam" id="PF25785">
    <property type="entry name" value="TPR"/>
    <property type="match status" value="1"/>
</dbReference>
<keyword evidence="15" id="KW-0653">Protein transport</keyword>
<evidence type="ECO:0000256" key="22">
    <source>
        <dbReference type="ARBA" id="ARBA00023306"/>
    </source>
</evidence>
<keyword evidence="10" id="KW-0963">Cytoplasm</keyword>
<dbReference type="GO" id="GO:0051301">
    <property type="term" value="P:cell division"/>
    <property type="evidence" value="ECO:0007669"/>
    <property type="project" value="UniProtKB-KW"/>
</dbReference>
<keyword evidence="21" id="KW-0539">Nucleus</keyword>
<feature type="compositionally biased region" description="Low complexity" evidence="26">
    <location>
        <begin position="1959"/>
        <end position="1969"/>
    </location>
</feature>
<dbReference type="InterPro" id="IPR057974">
    <property type="entry name" value="NUA/TPR/MLP1-2-like_dom"/>
</dbReference>
<keyword evidence="17 25" id="KW-0175">Coiled coil</keyword>
<feature type="coiled-coil region" evidence="25">
    <location>
        <begin position="22"/>
        <end position="215"/>
    </location>
</feature>
<evidence type="ECO:0000259" key="28">
    <source>
        <dbReference type="Pfam" id="PF25481"/>
    </source>
</evidence>
<dbReference type="GO" id="GO:0006406">
    <property type="term" value="P:mRNA export from nucleus"/>
    <property type="evidence" value="ECO:0007669"/>
    <property type="project" value="TreeGrafter"/>
</dbReference>
<feature type="compositionally biased region" description="Acidic residues" evidence="26">
    <location>
        <begin position="1743"/>
        <end position="1768"/>
    </location>
</feature>
<name>A0A671NAS2_9TELE</name>
<gene>
    <name evidence="30" type="primary">LOC107677758</name>
</gene>
<proteinExistence type="inferred from homology"/>
<evidence type="ECO:0000256" key="14">
    <source>
        <dbReference type="ARBA" id="ARBA00022838"/>
    </source>
</evidence>
<dbReference type="GO" id="GO:0006606">
    <property type="term" value="P:protein import into nucleus"/>
    <property type="evidence" value="ECO:0007669"/>
    <property type="project" value="InterPro"/>
</dbReference>
<evidence type="ECO:0000256" key="1">
    <source>
        <dbReference type="ARBA" id="ARBA00004186"/>
    </source>
</evidence>
<evidence type="ECO:0000256" key="10">
    <source>
        <dbReference type="ARBA" id="ARBA00022490"/>
    </source>
</evidence>
<keyword evidence="11" id="KW-0132">Cell division</keyword>
<feature type="region of interest" description="Disordered" evidence="26">
    <location>
        <begin position="1912"/>
        <end position="1998"/>
    </location>
</feature>
<feature type="coiled-coil region" evidence="25">
    <location>
        <begin position="241"/>
        <end position="307"/>
    </location>
</feature>
<evidence type="ECO:0000259" key="29">
    <source>
        <dbReference type="Pfam" id="PF25785"/>
    </source>
</evidence>
<keyword evidence="18" id="KW-0906">Nuclear pore complex</keyword>
<feature type="compositionally biased region" description="Basic and acidic residues" evidence="26">
    <location>
        <begin position="1277"/>
        <end position="1292"/>
    </location>
</feature>
<evidence type="ECO:0000256" key="11">
    <source>
        <dbReference type="ARBA" id="ARBA00022618"/>
    </source>
</evidence>
<protein>
    <recommendedName>
        <fullName evidence="7">Nucleoprotein TPR</fullName>
    </recommendedName>
    <alternativeName>
        <fullName evidence="24">NPC-associated intranuclear protein</fullName>
    </alternativeName>
</protein>
<feature type="coiled-coil region" evidence="25">
    <location>
        <begin position="1021"/>
        <end position="1097"/>
    </location>
</feature>
<organism evidence="30 31">
    <name type="scientific">Sinocyclocheilus anshuiensis</name>
    <dbReference type="NCBI Taxonomy" id="1608454"/>
    <lineage>
        <taxon>Eukaryota</taxon>
        <taxon>Metazoa</taxon>
        <taxon>Chordata</taxon>
        <taxon>Craniata</taxon>
        <taxon>Vertebrata</taxon>
        <taxon>Euteleostomi</taxon>
        <taxon>Actinopterygii</taxon>
        <taxon>Neopterygii</taxon>
        <taxon>Teleostei</taxon>
        <taxon>Ostariophysi</taxon>
        <taxon>Cypriniformes</taxon>
        <taxon>Cyprinidae</taxon>
        <taxon>Cyprininae</taxon>
        <taxon>Sinocyclocheilus</taxon>
    </lineage>
</organism>